<feature type="region of interest" description="Disordered" evidence="1">
    <location>
        <begin position="287"/>
        <end position="353"/>
    </location>
</feature>
<reference evidence="3" key="1">
    <citation type="submission" date="2021-02" db="EMBL/GenBank/DDBJ databases">
        <title>Psilocybe cubensis genome.</title>
        <authorList>
            <person name="Mckernan K.J."/>
            <person name="Crawford S."/>
            <person name="Trippe A."/>
            <person name="Kane L.T."/>
            <person name="Mclaughlin S."/>
        </authorList>
    </citation>
    <scope>NUCLEOTIDE SEQUENCE [LARGE SCALE GENOMIC DNA]</scope>
    <source>
        <strain evidence="3">MGC-MH-2018</strain>
    </source>
</reference>
<proteinExistence type="predicted"/>
<feature type="compositionally biased region" description="Polar residues" evidence="1">
    <location>
        <begin position="384"/>
        <end position="405"/>
    </location>
</feature>
<evidence type="ECO:0000256" key="1">
    <source>
        <dbReference type="SAM" id="MobiDB-lite"/>
    </source>
</evidence>
<accession>A0A8H7XYJ1</accession>
<gene>
    <name evidence="3" type="ORF">JR316_006546</name>
</gene>
<feature type="compositionally biased region" description="Polar residues" evidence="1">
    <location>
        <begin position="326"/>
        <end position="353"/>
    </location>
</feature>
<name>A0A8H7XYJ1_PSICU</name>
<dbReference type="EMBL" id="JAFIQS010000006">
    <property type="protein sequence ID" value="KAG5167955.1"/>
    <property type="molecule type" value="Genomic_DNA"/>
</dbReference>
<dbReference type="Pfam" id="PF17667">
    <property type="entry name" value="Pkinase_fungal"/>
    <property type="match status" value="1"/>
</dbReference>
<evidence type="ECO:0000259" key="2">
    <source>
        <dbReference type="Pfam" id="PF17667"/>
    </source>
</evidence>
<feature type="domain" description="Fungal-type protein kinase" evidence="2">
    <location>
        <begin position="419"/>
        <end position="629"/>
    </location>
</feature>
<sequence>MPSTPSKLKSGSLRQAGSLKYEEIRADLEPDIGNSTRCSVNAFLKHFLYTILRDDDPKKVKLNEIQKSIEELQLRRYGEDLTINEDTTNNGATSDNVAADLAGTLNSAARIQERANDKDDDTLLGSEKEKQLVQERDALLDQLLADALELVKPVANNSEVIKRLKKFGEAFESGEAARYGPFVSLCNTALLLLASCNSKHHFREKDGLDIQFHCNDPSNIMSSYDGMQDIERKPDVVITSLIASLLAASKKSPKYKFQWSDILGCAEFKVLRKGIPEDGKPWLEVSEVKASPQVREHTIEGVEPPNATEGSGSKRVRDDVSVAENLLSSKRQRQSNGTATPTNSNPVSSASFPENNLNLQVNMIEQSTQQATNDGVERDVSIAENSLPLNNRRQSSAATPTSSKPIPSASVAKKKLNMQANIMEQKTQQAIKGGVQCASYALEMMSYNAGVHHAINLLFMDGHMCIWYYDRQGIIQSDGLSIFGDFSQFLVLLFAFQRFCPEDWGIIRCLNPQFFHGIENQTRVKNEQEPMPEPEVKLNLQQDLSGLWVRNDQDKILTTVEVDMKSFLSHKPHCLSGRATSVVSAKGGDPKKMMVCKIYHPEVERRHEGETLQVVRKIAADNDQTILKHLPSVLFYGDVPGCTTHRIRSMIKRRWKGHRTLRILGLKKLQKITSVDGAHFIKAWLETVICKP</sequence>
<dbReference type="AlphaFoldDB" id="A0A8H7XYJ1"/>
<comment type="caution">
    <text evidence="3">The sequence shown here is derived from an EMBL/GenBank/DDBJ whole genome shotgun (WGS) entry which is preliminary data.</text>
</comment>
<dbReference type="InterPro" id="IPR040976">
    <property type="entry name" value="Pkinase_fungal"/>
</dbReference>
<feature type="region of interest" description="Disordered" evidence="1">
    <location>
        <begin position="384"/>
        <end position="409"/>
    </location>
</feature>
<dbReference type="OrthoDB" id="5569250at2759"/>
<evidence type="ECO:0000313" key="3">
    <source>
        <dbReference type="EMBL" id="KAG5167955.1"/>
    </source>
</evidence>
<organism evidence="3">
    <name type="scientific">Psilocybe cubensis</name>
    <name type="common">Psychedelic mushroom</name>
    <name type="synonym">Stropharia cubensis</name>
    <dbReference type="NCBI Taxonomy" id="181762"/>
    <lineage>
        <taxon>Eukaryota</taxon>
        <taxon>Fungi</taxon>
        <taxon>Dikarya</taxon>
        <taxon>Basidiomycota</taxon>
        <taxon>Agaricomycotina</taxon>
        <taxon>Agaricomycetes</taxon>
        <taxon>Agaricomycetidae</taxon>
        <taxon>Agaricales</taxon>
        <taxon>Agaricineae</taxon>
        <taxon>Strophariaceae</taxon>
        <taxon>Psilocybe</taxon>
    </lineage>
</organism>
<protein>
    <recommendedName>
        <fullName evidence="2">Fungal-type protein kinase domain-containing protein</fullName>
    </recommendedName>
</protein>